<name>A0A4R1NGR4_9GAMM</name>
<sequence length="89" mass="9962">MKFIEIVGNASTTAFRNGKNLGHNVNVSAYENGDNIMLYVESNGSRVNQIRGKSLSRAEYEDFCEQNRRNLSIHALNSMGCTTVFNDVE</sequence>
<reference evidence="1 2" key="1">
    <citation type="submission" date="2019-02" db="EMBL/GenBank/DDBJ databases">
        <title>Investigation of anaerobic lignin degradation for improved lignocellulosic biofuels.</title>
        <authorList>
            <person name="Deangelis K."/>
        </authorList>
    </citation>
    <scope>NUCLEOTIDE SEQUENCE [LARGE SCALE GENOMIC DNA]</scope>
    <source>
        <strain evidence="1 2">159R</strain>
    </source>
</reference>
<accession>A0A4R1NGR4</accession>
<organism evidence="1 2">
    <name type="scientific">Sodalis ligni</name>
    <dbReference type="NCBI Taxonomy" id="2697027"/>
    <lineage>
        <taxon>Bacteria</taxon>
        <taxon>Pseudomonadati</taxon>
        <taxon>Pseudomonadota</taxon>
        <taxon>Gammaproteobacteria</taxon>
        <taxon>Enterobacterales</taxon>
        <taxon>Bruguierivoracaceae</taxon>
        <taxon>Sodalis</taxon>
    </lineage>
</organism>
<dbReference type="AlphaFoldDB" id="A0A4R1NGR4"/>
<dbReference type="EMBL" id="SJOI01000001">
    <property type="protein sequence ID" value="TCL06895.1"/>
    <property type="molecule type" value="Genomic_DNA"/>
</dbReference>
<dbReference type="RefSeq" id="WP_132926659.1">
    <property type="nucleotide sequence ID" value="NZ_SJOI01000001.1"/>
</dbReference>
<protein>
    <submittedName>
        <fullName evidence="1">Uncharacterized protein</fullName>
    </submittedName>
</protein>
<comment type="caution">
    <text evidence="1">The sequence shown here is derived from an EMBL/GenBank/DDBJ whole genome shotgun (WGS) entry which is preliminary data.</text>
</comment>
<keyword evidence="2" id="KW-1185">Reference proteome</keyword>
<gene>
    <name evidence="1" type="ORF">EZJ58_5192</name>
</gene>
<dbReference type="Proteomes" id="UP000294555">
    <property type="component" value="Unassembled WGS sequence"/>
</dbReference>
<proteinExistence type="predicted"/>
<evidence type="ECO:0000313" key="1">
    <source>
        <dbReference type="EMBL" id="TCL06895.1"/>
    </source>
</evidence>
<evidence type="ECO:0000313" key="2">
    <source>
        <dbReference type="Proteomes" id="UP000294555"/>
    </source>
</evidence>